<reference evidence="2 3" key="1">
    <citation type="submission" date="2024-01" db="EMBL/GenBank/DDBJ databases">
        <title>The complete chloroplast genome sequence of Lithospermum erythrorhizon: insights into the phylogenetic relationship among Boraginaceae species and the maternal lineages of purple gromwells.</title>
        <authorList>
            <person name="Okada T."/>
            <person name="Watanabe K."/>
        </authorList>
    </citation>
    <scope>NUCLEOTIDE SEQUENCE [LARGE SCALE GENOMIC DNA]</scope>
</reference>
<sequence>MIEGCRPFSAKKEDEVAIAYAANGRPPFRAPVKHYAHGVKELIEECWSEKPSKRPTFKHIIRKLEWIHHTFTHKRRWKVRPLRCFHVLDATSSLGSHTLSSHSPGSI</sequence>
<keyword evidence="2" id="KW-0808">Transferase</keyword>
<dbReference type="GO" id="GO:0004674">
    <property type="term" value="F:protein serine/threonine kinase activity"/>
    <property type="evidence" value="ECO:0007669"/>
    <property type="project" value="UniProtKB-KW"/>
</dbReference>
<proteinExistence type="predicted"/>
<feature type="domain" description="Serine-threonine/tyrosine-protein kinase catalytic" evidence="1">
    <location>
        <begin position="3"/>
        <end position="64"/>
    </location>
</feature>
<keyword evidence="3" id="KW-1185">Reference proteome</keyword>
<organism evidence="2 3">
    <name type="scientific">Lithospermum erythrorhizon</name>
    <name type="common">Purple gromwell</name>
    <name type="synonym">Lithospermum officinale var. erythrorhizon</name>
    <dbReference type="NCBI Taxonomy" id="34254"/>
    <lineage>
        <taxon>Eukaryota</taxon>
        <taxon>Viridiplantae</taxon>
        <taxon>Streptophyta</taxon>
        <taxon>Embryophyta</taxon>
        <taxon>Tracheophyta</taxon>
        <taxon>Spermatophyta</taxon>
        <taxon>Magnoliopsida</taxon>
        <taxon>eudicotyledons</taxon>
        <taxon>Gunneridae</taxon>
        <taxon>Pentapetalae</taxon>
        <taxon>asterids</taxon>
        <taxon>lamiids</taxon>
        <taxon>Boraginales</taxon>
        <taxon>Boraginaceae</taxon>
        <taxon>Boraginoideae</taxon>
        <taxon>Lithospermeae</taxon>
        <taxon>Lithospermum</taxon>
    </lineage>
</organism>
<gene>
    <name evidence="2" type="ORF">LIER_43993</name>
</gene>
<dbReference type="Gene3D" id="1.10.510.10">
    <property type="entry name" value="Transferase(Phosphotransferase) domain 1"/>
    <property type="match status" value="1"/>
</dbReference>
<comment type="caution">
    <text evidence="2">The sequence shown here is derived from an EMBL/GenBank/DDBJ whole genome shotgun (WGS) entry which is preliminary data.</text>
</comment>
<dbReference type="SUPFAM" id="SSF56112">
    <property type="entry name" value="Protein kinase-like (PK-like)"/>
    <property type="match status" value="1"/>
</dbReference>
<keyword evidence="2" id="KW-0723">Serine/threonine-protein kinase</keyword>
<protein>
    <submittedName>
        <fullName evidence="2">Non-receptor serine/threonine protein kinase</fullName>
    </submittedName>
</protein>
<evidence type="ECO:0000313" key="2">
    <source>
        <dbReference type="EMBL" id="GAA0175057.1"/>
    </source>
</evidence>
<keyword evidence="2" id="KW-0418">Kinase</keyword>
<dbReference type="InterPro" id="IPR001245">
    <property type="entry name" value="Ser-Thr/Tyr_kinase_cat_dom"/>
</dbReference>
<evidence type="ECO:0000313" key="3">
    <source>
        <dbReference type="Proteomes" id="UP001454036"/>
    </source>
</evidence>
<dbReference type="Proteomes" id="UP001454036">
    <property type="component" value="Unassembled WGS sequence"/>
</dbReference>
<evidence type="ECO:0000259" key="1">
    <source>
        <dbReference type="Pfam" id="PF07714"/>
    </source>
</evidence>
<accession>A0AAV3RF98</accession>
<dbReference type="EMBL" id="BAABME010043005">
    <property type="protein sequence ID" value="GAA0175057.1"/>
    <property type="molecule type" value="Genomic_DNA"/>
</dbReference>
<dbReference type="InterPro" id="IPR011009">
    <property type="entry name" value="Kinase-like_dom_sf"/>
</dbReference>
<dbReference type="Pfam" id="PF07714">
    <property type="entry name" value="PK_Tyr_Ser-Thr"/>
    <property type="match status" value="1"/>
</dbReference>
<name>A0AAV3RF98_LITER</name>
<dbReference type="AlphaFoldDB" id="A0AAV3RF98"/>